<dbReference type="EMBL" id="CAJNYV010000063">
    <property type="protein sequence ID" value="CAF3339744.1"/>
    <property type="molecule type" value="Genomic_DNA"/>
</dbReference>
<feature type="domain" description="Cadherin" evidence="17">
    <location>
        <begin position="38"/>
        <end position="162"/>
    </location>
</feature>
<evidence type="ECO:0000256" key="4">
    <source>
        <dbReference type="ARBA" id="ARBA00022837"/>
    </source>
</evidence>
<dbReference type="SMART" id="SM00112">
    <property type="entry name" value="CA"/>
    <property type="match status" value="2"/>
</dbReference>
<evidence type="ECO:0000259" key="17">
    <source>
        <dbReference type="PROSITE" id="PS50268"/>
    </source>
</evidence>
<dbReference type="InterPro" id="IPR045588">
    <property type="entry name" value="CLSTN_C"/>
</dbReference>
<dbReference type="InterPro" id="IPR015919">
    <property type="entry name" value="Cadherin-like_sf"/>
</dbReference>
<reference evidence="18" key="1">
    <citation type="submission" date="2021-02" db="EMBL/GenBank/DDBJ databases">
        <authorList>
            <person name="Nowell W R."/>
        </authorList>
    </citation>
    <scope>NUCLEOTIDE SEQUENCE</scope>
</reference>
<comment type="subcellular location">
    <subcellularLocation>
        <location evidence="12">Endomembrane system</location>
        <topology evidence="12">Single-pass type I membrane protein</topology>
    </subcellularLocation>
    <subcellularLocation>
        <location evidence="10">Synapse</location>
    </subcellularLocation>
</comment>
<evidence type="ECO:0000256" key="8">
    <source>
        <dbReference type="ARBA" id="ARBA00023136"/>
    </source>
</evidence>
<sequence length="945" mass="107487">MFGSIFFLIIAALTNIKVLSIETKYSRIKANFFDPILSANSYTGHVKENERIVKIEPRLYASDADQPTSLNGKICGYELSLHKHDDVIDDITQNIPFAVEMIDNQPILKLKATSEALDCEIKQIHRVYIRAFDCAPGDNRRYSERSSLIITVDDVNEYAPVFTHDHYLFKLHGSQICDSSSCRVEATDDDCANQDHRVCGYEIITPKVPFSIDSKGIISITETLSGDKYEFDVIAIDCFPSNDNSKKLSQPARVTVKIIKSCKPTLNDKASQKLLIQSDRIHLFDTVNVNACEETCNVQDIVGTVELDSNGLDNGCNLDQCSTIEREYILLPKDDKPNEIPQSRVATFNGFSQALIVNQSEFSGHLSSELTIRMWMKHVNDNKNDNNKQHIFCKSDKKSKNRHHTALFIQNDHLKLLLRKGPVSSNLNAMHTSEWMWKLSQINDNKWHSYKFIVDYPNKVDLYIDEQLIVATKENFRAVEDHPLSIIEGTNDTIFTLGACWHARASRMVQHFHGQLSGLSIEQKEELQRSSECIRDCHQYLDIPDIHHKTNLEFVSNSNRSMWILRTDTTESYEQLLKHVVYRNTFEPIGPQGERKVTIRTRVKCLGETNPNELPVFTRFISIDEPKIPIKVELKGDTHYVVPEDVIHQGIYLFRTLSIFTNAIKRQQVDVSDCTLQATPSLSNTEQLIIPDVPNLEKQTTKEGAMFSGLETIDAYQSLFRQIAYVSHTPITYTDRSFTLSCAGVSDHIITNEIRVRVRIEKQMAPLAPVAAAALSNQFFVDNDHARNHIVNVDETNERVKRNMSDWPIAVVICVSIGLAGVLVLYLVVRIRTTNRKHNPNTNNGDDIHSQMEWEDDIGLNITVNPLDETKKSAQSVNIHNTEQTLDEYPGSSSDDEDAEFQTNNRNEYSSEDDGEDENNKIHKKKVDHQLEWDDAAIGYGPKKV</sequence>
<evidence type="ECO:0000256" key="10">
    <source>
        <dbReference type="ARBA" id="ARBA00034103"/>
    </source>
</evidence>
<organism evidence="18 20">
    <name type="scientific">Rotaria socialis</name>
    <dbReference type="NCBI Taxonomy" id="392032"/>
    <lineage>
        <taxon>Eukaryota</taxon>
        <taxon>Metazoa</taxon>
        <taxon>Spiralia</taxon>
        <taxon>Gnathifera</taxon>
        <taxon>Rotifera</taxon>
        <taxon>Eurotatoria</taxon>
        <taxon>Bdelloidea</taxon>
        <taxon>Philodinida</taxon>
        <taxon>Philodinidae</taxon>
        <taxon>Rotaria</taxon>
    </lineage>
</organism>
<keyword evidence="1 15" id="KW-0812">Transmembrane</keyword>
<dbReference type="PANTHER" id="PTHR14139:SF2">
    <property type="entry name" value="CALSYNTENIN-1"/>
    <property type="match status" value="1"/>
</dbReference>
<evidence type="ECO:0000256" key="2">
    <source>
        <dbReference type="ARBA" id="ARBA00022729"/>
    </source>
</evidence>
<dbReference type="GO" id="GO:0050806">
    <property type="term" value="P:positive regulation of synaptic transmission"/>
    <property type="evidence" value="ECO:0007669"/>
    <property type="project" value="TreeGrafter"/>
</dbReference>
<gene>
    <name evidence="18" type="ORF">KIK155_LOCUS2597</name>
    <name evidence="19" type="ORF">TOA249_LOCUS1716</name>
</gene>
<evidence type="ECO:0000256" key="12">
    <source>
        <dbReference type="ARBA" id="ARBA00046288"/>
    </source>
</evidence>
<dbReference type="PANTHER" id="PTHR14139">
    <property type="entry name" value="CALSYNTENIN"/>
    <property type="match status" value="1"/>
</dbReference>
<name>A0A817VB95_9BILA</name>
<dbReference type="CDD" id="cd11304">
    <property type="entry name" value="Cadherin_repeat"/>
    <property type="match status" value="1"/>
</dbReference>
<comment type="similarity">
    <text evidence="11">Belongs to the calsyntenin family.</text>
</comment>
<dbReference type="Proteomes" id="UP000663865">
    <property type="component" value="Unassembled WGS sequence"/>
</dbReference>
<evidence type="ECO:0000256" key="11">
    <source>
        <dbReference type="ARBA" id="ARBA00035015"/>
    </source>
</evidence>
<dbReference type="Gene3D" id="2.60.40.60">
    <property type="entry name" value="Cadherins"/>
    <property type="match status" value="2"/>
</dbReference>
<evidence type="ECO:0000256" key="15">
    <source>
        <dbReference type="SAM" id="Phobius"/>
    </source>
</evidence>
<dbReference type="Proteomes" id="UP000663838">
    <property type="component" value="Unassembled WGS sequence"/>
</dbReference>
<dbReference type="GO" id="GO:0012505">
    <property type="term" value="C:endomembrane system"/>
    <property type="evidence" value="ECO:0007669"/>
    <property type="project" value="UniProtKB-SubCell"/>
</dbReference>
<dbReference type="SUPFAM" id="SSF49313">
    <property type="entry name" value="Cadherin-like"/>
    <property type="match status" value="2"/>
</dbReference>
<dbReference type="GO" id="GO:0051965">
    <property type="term" value="P:positive regulation of synapse assembly"/>
    <property type="evidence" value="ECO:0007669"/>
    <property type="project" value="TreeGrafter"/>
</dbReference>
<feature type="chain" id="PRO_5036414080" description="Cadherin domain-containing protein" evidence="16">
    <location>
        <begin position="21"/>
        <end position="945"/>
    </location>
</feature>
<accession>A0A817VB95</accession>
<evidence type="ECO:0000313" key="20">
    <source>
        <dbReference type="Proteomes" id="UP000663865"/>
    </source>
</evidence>
<dbReference type="PROSITE" id="PS50268">
    <property type="entry name" value="CADHERIN_2"/>
    <property type="match status" value="2"/>
</dbReference>
<dbReference type="GO" id="GO:0007156">
    <property type="term" value="P:homophilic cell adhesion via plasma membrane adhesion molecules"/>
    <property type="evidence" value="ECO:0007669"/>
    <property type="project" value="InterPro"/>
</dbReference>
<keyword evidence="4 13" id="KW-0106">Calcium</keyword>
<dbReference type="GO" id="GO:0005509">
    <property type="term" value="F:calcium ion binding"/>
    <property type="evidence" value="ECO:0007669"/>
    <property type="project" value="UniProtKB-UniRule"/>
</dbReference>
<keyword evidence="5" id="KW-0130">Cell adhesion</keyword>
<evidence type="ECO:0000256" key="6">
    <source>
        <dbReference type="ARBA" id="ARBA00022989"/>
    </source>
</evidence>
<keyword evidence="8 15" id="KW-0472">Membrane</keyword>
<dbReference type="SUPFAM" id="SSF49899">
    <property type="entry name" value="Concanavalin A-like lectins/glucanases"/>
    <property type="match status" value="1"/>
</dbReference>
<feature type="signal peptide" evidence="16">
    <location>
        <begin position="1"/>
        <end position="20"/>
    </location>
</feature>
<evidence type="ECO:0000256" key="3">
    <source>
        <dbReference type="ARBA" id="ARBA00022737"/>
    </source>
</evidence>
<keyword evidence="7" id="KW-0770">Synapse</keyword>
<proteinExistence type="inferred from homology"/>
<feature type="compositionally biased region" description="Polar residues" evidence="14">
    <location>
        <begin position="873"/>
        <end position="884"/>
    </location>
</feature>
<keyword evidence="9" id="KW-0325">Glycoprotein</keyword>
<evidence type="ECO:0000256" key="14">
    <source>
        <dbReference type="SAM" id="MobiDB-lite"/>
    </source>
</evidence>
<dbReference type="AlphaFoldDB" id="A0A817VB95"/>
<dbReference type="InterPro" id="IPR002126">
    <property type="entry name" value="Cadherin-like_dom"/>
</dbReference>
<keyword evidence="3" id="KW-0677">Repeat</keyword>
<feature type="region of interest" description="Disordered" evidence="14">
    <location>
        <begin position="872"/>
        <end position="945"/>
    </location>
</feature>
<dbReference type="Pfam" id="PF19699">
    <property type="entry name" value="CLSTN_C"/>
    <property type="match status" value="1"/>
</dbReference>
<dbReference type="GO" id="GO:0045211">
    <property type="term" value="C:postsynaptic membrane"/>
    <property type="evidence" value="ECO:0007669"/>
    <property type="project" value="TreeGrafter"/>
</dbReference>
<dbReference type="InterPro" id="IPR013320">
    <property type="entry name" value="ConA-like_dom_sf"/>
</dbReference>
<evidence type="ECO:0000256" key="9">
    <source>
        <dbReference type="ARBA" id="ARBA00023180"/>
    </source>
</evidence>
<dbReference type="EMBL" id="CAJOBS010000050">
    <property type="protein sequence ID" value="CAF4480128.1"/>
    <property type="molecule type" value="Genomic_DNA"/>
</dbReference>
<dbReference type="Gene3D" id="2.60.120.200">
    <property type="match status" value="1"/>
</dbReference>
<evidence type="ECO:0000256" key="16">
    <source>
        <dbReference type="SAM" id="SignalP"/>
    </source>
</evidence>
<dbReference type="GO" id="GO:0009986">
    <property type="term" value="C:cell surface"/>
    <property type="evidence" value="ECO:0007669"/>
    <property type="project" value="TreeGrafter"/>
</dbReference>
<evidence type="ECO:0000256" key="7">
    <source>
        <dbReference type="ARBA" id="ARBA00023018"/>
    </source>
</evidence>
<feature type="domain" description="Cadherin" evidence="17">
    <location>
        <begin position="173"/>
        <end position="266"/>
    </location>
</feature>
<evidence type="ECO:0000313" key="18">
    <source>
        <dbReference type="EMBL" id="CAF3339744.1"/>
    </source>
</evidence>
<evidence type="ECO:0000256" key="5">
    <source>
        <dbReference type="ARBA" id="ARBA00022889"/>
    </source>
</evidence>
<keyword evidence="6 15" id="KW-1133">Transmembrane helix</keyword>
<comment type="caution">
    <text evidence="18">The sequence shown here is derived from an EMBL/GenBank/DDBJ whole genome shotgun (WGS) entry which is preliminary data.</text>
</comment>
<protein>
    <recommendedName>
        <fullName evidence="17">Cadherin domain-containing protein</fullName>
    </recommendedName>
</protein>
<keyword evidence="2 16" id="KW-0732">Signal</keyword>
<evidence type="ECO:0000256" key="1">
    <source>
        <dbReference type="ARBA" id="ARBA00022692"/>
    </source>
</evidence>
<evidence type="ECO:0000313" key="19">
    <source>
        <dbReference type="EMBL" id="CAF4480128.1"/>
    </source>
</evidence>
<evidence type="ECO:0000256" key="13">
    <source>
        <dbReference type="PROSITE-ProRule" id="PRU00043"/>
    </source>
</evidence>
<feature type="transmembrane region" description="Helical" evidence="15">
    <location>
        <begin position="807"/>
        <end position="829"/>
    </location>
</feature>